<evidence type="ECO:0000313" key="1">
    <source>
        <dbReference type="EMBL" id="CAK5104021.1"/>
    </source>
</evidence>
<reference evidence="1" key="1">
    <citation type="submission" date="2023-11" db="EMBL/GenBank/DDBJ databases">
        <authorList>
            <person name="Poullet M."/>
        </authorList>
    </citation>
    <scope>NUCLEOTIDE SEQUENCE</scope>
    <source>
        <strain evidence="1">E1834</strain>
    </source>
</reference>
<dbReference type="Proteomes" id="UP001497535">
    <property type="component" value="Unassembled WGS sequence"/>
</dbReference>
<organism evidence="1 2">
    <name type="scientific">Meloidogyne enterolobii</name>
    <name type="common">Root-knot nematode worm</name>
    <name type="synonym">Meloidogyne mayaguensis</name>
    <dbReference type="NCBI Taxonomy" id="390850"/>
    <lineage>
        <taxon>Eukaryota</taxon>
        <taxon>Metazoa</taxon>
        <taxon>Ecdysozoa</taxon>
        <taxon>Nematoda</taxon>
        <taxon>Chromadorea</taxon>
        <taxon>Rhabditida</taxon>
        <taxon>Tylenchina</taxon>
        <taxon>Tylenchomorpha</taxon>
        <taxon>Tylenchoidea</taxon>
        <taxon>Meloidogynidae</taxon>
        <taxon>Meloidogyninae</taxon>
        <taxon>Meloidogyne</taxon>
    </lineage>
</organism>
<protein>
    <submittedName>
        <fullName evidence="1">Uncharacterized protein</fullName>
    </submittedName>
</protein>
<accession>A0ACB1ATA1</accession>
<proteinExistence type="predicted"/>
<sequence length="75" mass="8652">MKVAILLVFLLFLIFTCFVSSTRPNTKHYEQLNPTKPDTQTEDTAFGMTSQSPQKDKIFLYVSENCTVFTVEFCF</sequence>
<evidence type="ECO:0000313" key="2">
    <source>
        <dbReference type="Proteomes" id="UP001497535"/>
    </source>
</evidence>
<name>A0ACB1ATA1_MELEN</name>
<gene>
    <name evidence="1" type="ORF">MENTE1834_LOCUS42900</name>
</gene>
<dbReference type="EMBL" id="CAVMJV010000115">
    <property type="protein sequence ID" value="CAK5104021.1"/>
    <property type="molecule type" value="Genomic_DNA"/>
</dbReference>
<comment type="caution">
    <text evidence="1">The sequence shown here is derived from an EMBL/GenBank/DDBJ whole genome shotgun (WGS) entry which is preliminary data.</text>
</comment>
<keyword evidence="2" id="KW-1185">Reference proteome</keyword>